<dbReference type="RefSeq" id="WP_039352670.1">
    <property type="nucleotide sequence ID" value="NZ_FOLA01000008.1"/>
</dbReference>
<dbReference type="OrthoDB" id="1098070at2"/>
<accession>A0A0C1CVS0</accession>
<organism evidence="2 3">
    <name type="scientific">Kaistella jeonii</name>
    <dbReference type="NCBI Taxonomy" id="266749"/>
    <lineage>
        <taxon>Bacteria</taxon>
        <taxon>Pseudomonadati</taxon>
        <taxon>Bacteroidota</taxon>
        <taxon>Flavobacteriia</taxon>
        <taxon>Flavobacteriales</taxon>
        <taxon>Weeksellaceae</taxon>
        <taxon>Chryseobacterium group</taxon>
        <taxon>Kaistella</taxon>
    </lineage>
</organism>
<proteinExistence type="predicted"/>
<evidence type="ECO:0000313" key="2">
    <source>
        <dbReference type="EMBL" id="KIA88436.1"/>
    </source>
</evidence>
<protein>
    <recommendedName>
        <fullName evidence="4">Plasmid stabilization protein</fullName>
    </recommendedName>
</protein>
<dbReference type="AlphaFoldDB" id="A0A0C1CVS0"/>
<sequence length="102" mass="12270">MAKLMVEWTHFAKQQRDEILLFWNNRNKNTSYSKKLKIEIKQRTEQLKTCPFSGKKTFNNETRILTLKNYSLIYLVHGEIIYIISFWENHQNPEKLPNILGL</sequence>
<evidence type="ECO:0000256" key="1">
    <source>
        <dbReference type="ARBA" id="ARBA00022649"/>
    </source>
</evidence>
<name>A0A0C1CVS0_9FLAO</name>
<dbReference type="InterPro" id="IPR007712">
    <property type="entry name" value="RelE/ParE_toxin"/>
</dbReference>
<comment type="caution">
    <text evidence="2">The sequence shown here is derived from an EMBL/GenBank/DDBJ whole genome shotgun (WGS) entry which is preliminary data.</text>
</comment>
<dbReference type="InterPro" id="IPR035093">
    <property type="entry name" value="RelE/ParE_toxin_dom_sf"/>
</dbReference>
<evidence type="ECO:0000313" key="3">
    <source>
        <dbReference type="Proteomes" id="UP000031473"/>
    </source>
</evidence>
<keyword evidence="3" id="KW-1185">Reference proteome</keyword>
<dbReference type="Proteomes" id="UP000031473">
    <property type="component" value="Unassembled WGS sequence"/>
</dbReference>
<reference evidence="2 3" key="1">
    <citation type="submission" date="2014-10" db="EMBL/GenBank/DDBJ databases">
        <title>Kaistella jeonii genome.</title>
        <authorList>
            <person name="Clayton J.T."/>
            <person name="Newman J.D."/>
        </authorList>
    </citation>
    <scope>NUCLEOTIDE SEQUENCE [LARGE SCALE GENOMIC DNA]</scope>
    <source>
        <strain evidence="2 3">DSM 17048</strain>
    </source>
</reference>
<keyword evidence="1" id="KW-1277">Toxin-antitoxin system</keyword>
<dbReference type="STRING" id="266749.SAMN05421876_10835"/>
<evidence type="ECO:0008006" key="4">
    <source>
        <dbReference type="Google" id="ProtNLM"/>
    </source>
</evidence>
<dbReference type="Gene3D" id="3.30.2310.20">
    <property type="entry name" value="RelE-like"/>
    <property type="match status" value="1"/>
</dbReference>
<dbReference type="EMBL" id="JSYL01000007">
    <property type="protein sequence ID" value="KIA88436.1"/>
    <property type="molecule type" value="Genomic_DNA"/>
</dbReference>
<dbReference type="Pfam" id="PF05016">
    <property type="entry name" value="ParE_toxin"/>
    <property type="match status" value="1"/>
</dbReference>
<gene>
    <name evidence="2" type="ORF">OA86_10375</name>
</gene>